<evidence type="ECO:0000313" key="2">
    <source>
        <dbReference type="Proteomes" id="UP000053240"/>
    </source>
</evidence>
<dbReference type="STRING" id="76193.A0A0N0PC32"/>
<sequence length="245" mass="27447">MQAVDYCQQEQENENDFSKNEQSWCQVGEEVTRWARFLDNYHSAAVQALRQASDIPEDHGWTELEMSHGEMESAACALSSLVAGGVRSASLLSLLHCLHLDLTPHQSTIAAMLILVWYRGMSVDGSGVKHLTCNLQVLGSNTAMYQCVFRFTYVHLSDVLTMKENIVMLHISEKKFNDIELEMSHGEMESAACALSSLVAGGVRSASLLSLLHCLHLDLTPHQVCNHMISHHTDDLQFVYIYKHI</sequence>
<name>A0A0N0PC32_PAPMA</name>
<dbReference type="InParanoid" id="A0A0N0PC32"/>
<dbReference type="AlphaFoldDB" id="A0A0N0PC32"/>
<dbReference type="EMBL" id="KQ460796">
    <property type="protein sequence ID" value="KPJ12180.1"/>
    <property type="molecule type" value="Genomic_DNA"/>
</dbReference>
<gene>
    <name evidence="1" type="ORF">RR48_02132</name>
</gene>
<protein>
    <submittedName>
        <fullName evidence="1">Uncharacterized protein</fullName>
    </submittedName>
</protein>
<accession>A0A0N0PC32</accession>
<dbReference type="Proteomes" id="UP000053240">
    <property type="component" value="Unassembled WGS sequence"/>
</dbReference>
<organism evidence="1 2">
    <name type="scientific">Papilio machaon</name>
    <name type="common">Old World swallowtail butterfly</name>
    <dbReference type="NCBI Taxonomy" id="76193"/>
    <lineage>
        <taxon>Eukaryota</taxon>
        <taxon>Metazoa</taxon>
        <taxon>Ecdysozoa</taxon>
        <taxon>Arthropoda</taxon>
        <taxon>Hexapoda</taxon>
        <taxon>Insecta</taxon>
        <taxon>Pterygota</taxon>
        <taxon>Neoptera</taxon>
        <taxon>Endopterygota</taxon>
        <taxon>Lepidoptera</taxon>
        <taxon>Glossata</taxon>
        <taxon>Ditrysia</taxon>
        <taxon>Papilionoidea</taxon>
        <taxon>Papilionidae</taxon>
        <taxon>Papilioninae</taxon>
        <taxon>Papilio</taxon>
    </lineage>
</organism>
<proteinExistence type="predicted"/>
<reference evidence="1 2" key="1">
    <citation type="journal article" date="2015" name="Nat. Commun.">
        <title>Outbred genome sequencing and CRISPR/Cas9 gene editing in butterflies.</title>
        <authorList>
            <person name="Li X."/>
            <person name="Fan D."/>
            <person name="Zhang W."/>
            <person name="Liu G."/>
            <person name="Zhang L."/>
            <person name="Zhao L."/>
            <person name="Fang X."/>
            <person name="Chen L."/>
            <person name="Dong Y."/>
            <person name="Chen Y."/>
            <person name="Ding Y."/>
            <person name="Zhao R."/>
            <person name="Feng M."/>
            <person name="Zhu Y."/>
            <person name="Feng Y."/>
            <person name="Jiang X."/>
            <person name="Zhu D."/>
            <person name="Xiang H."/>
            <person name="Feng X."/>
            <person name="Li S."/>
            <person name="Wang J."/>
            <person name="Zhang G."/>
            <person name="Kronforst M.R."/>
            <person name="Wang W."/>
        </authorList>
    </citation>
    <scope>NUCLEOTIDE SEQUENCE [LARGE SCALE GENOMIC DNA]</scope>
    <source>
        <strain evidence="1">Ya'a_city_454_Pm</strain>
        <tissue evidence="1">Whole body</tissue>
    </source>
</reference>
<keyword evidence="2" id="KW-1185">Reference proteome</keyword>
<evidence type="ECO:0000313" key="1">
    <source>
        <dbReference type="EMBL" id="KPJ12180.1"/>
    </source>
</evidence>